<proteinExistence type="predicted"/>
<dbReference type="AlphaFoldDB" id="A4WLB4"/>
<evidence type="ECO:0000256" key="1">
    <source>
        <dbReference type="SAM" id="Coils"/>
    </source>
</evidence>
<accession>A4WLB4</accession>
<dbReference type="InterPro" id="IPR024271">
    <property type="entry name" value="DUF3782"/>
</dbReference>
<organism evidence="2 3">
    <name type="scientific">Pyrobaculum arsenaticum (strain DSM 13514 / JCM 11321 / PZ6)</name>
    <dbReference type="NCBI Taxonomy" id="340102"/>
    <lineage>
        <taxon>Archaea</taxon>
        <taxon>Thermoproteota</taxon>
        <taxon>Thermoprotei</taxon>
        <taxon>Thermoproteales</taxon>
        <taxon>Thermoproteaceae</taxon>
        <taxon>Pyrobaculum</taxon>
    </lineage>
</organism>
<dbReference type="Proteomes" id="UP000001567">
    <property type="component" value="Chromosome"/>
</dbReference>
<dbReference type="PhylomeDB" id="A4WLB4"/>
<dbReference type="KEGG" id="pas:Pars_1627"/>
<dbReference type="RefSeq" id="WP_011901088.1">
    <property type="nucleotide sequence ID" value="NC_009376.1"/>
</dbReference>
<reference evidence="2 3" key="1">
    <citation type="submission" date="2007-04" db="EMBL/GenBank/DDBJ databases">
        <title>Complete sequence of Pyrobaculum arsenaticum DSM 13514.</title>
        <authorList>
            <consortium name="US DOE Joint Genome Institute"/>
            <person name="Copeland A."/>
            <person name="Lucas S."/>
            <person name="Lapidus A."/>
            <person name="Barry K."/>
            <person name="Glavina del Rio T."/>
            <person name="Dalin E."/>
            <person name="Tice H."/>
            <person name="Pitluck S."/>
            <person name="Chain P."/>
            <person name="Malfatti S."/>
            <person name="Shin M."/>
            <person name="Vergez L."/>
            <person name="Schmutz J."/>
            <person name="Larimer F."/>
            <person name="Land M."/>
            <person name="Hauser L."/>
            <person name="Kyrpides N."/>
            <person name="Mikhailova N."/>
            <person name="Cozen A.E."/>
            <person name="Fitz-Gibbon S.T."/>
            <person name="House C.H."/>
            <person name="Saltikov C."/>
            <person name="Lowe T.M."/>
            <person name="Richardson P."/>
        </authorList>
    </citation>
    <scope>NUCLEOTIDE SEQUENCE [LARGE SCALE GENOMIC DNA]</scope>
    <source>
        <strain evidence="3">ATCC 700994 / DSM 13514 / JCM 11321 / PZ6</strain>
    </source>
</reference>
<dbReference type="Pfam" id="PF07788">
    <property type="entry name" value="PDDEXK_10"/>
    <property type="match status" value="1"/>
</dbReference>
<dbReference type="OrthoDB" id="28088at2157"/>
<name>A4WLB4_PYRAR</name>
<evidence type="ECO:0000313" key="3">
    <source>
        <dbReference type="Proteomes" id="UP000001567"/>
    </source>
</evidence>
<dbReference type="SUPFAM" id="SSF52980">
    <property type="entry name" value="Restriction endonuclease-like"/>
    <property type="match status" value="1"/>
</dbReference>
<keyword evidence="1" id="KW-0175">Coiled coil</keyword>
<feature type="coiled-coil region" evidence="1">
    <location>
        <begin position="134"/>
        <end position="161"/>
    </location>
</feature>
<evidence type="ECO:0008006" key="4">
    <source>
        <dbReference type="Google" id="ProtNLM"/>
    </source>
</evidence>
<gene>
    <name evidence="2" type="ordered locus">Pars_1627</name>
</gene>
<evidence type="ECO:0000313" key="2">
    <source>
        <dbReference type="EMBL" id="ABP51181.1"/>
    </source>
</evidence>
<sequence>MSLAEEVKRVLLENPEILAEALLAHPEVVYQALAKLAPWERLATKEDIEKLRSEVATKKDLETMATKEDLEKLRAEMATKEDLEKLRSEVATKEELEKLRSEMATKSDLEKMATKEDLERLKAVMATKEDLEKVKAMMATKEDLERLREEVDAQLRFLAIRVEALGARWGVVSEEAFREGVRELLKEAGYAVEKWLYYDGEGFIYGYPSEVELDVVVKDGVTMAVEIASSLKRADLHAVRRKAELYEKATGRKVDRVVVITPYISDRNPPYVKAMAERPGVKIITPEEAAQKPA</sequence>
<dbReference type="InterPro" id="IPR011335">
    <property type="entry name" value="Restrct_endonuc-II-like"/>
</dbReference>
<dbReference type="Pfam" id="PF12644">
    <property type="entry name" value="DUF3782"/>
    <property type="match status" value="1"/>
</dbReference>
<dbReference type="PANTHER" id="PTHR34314">
    <property type="entry name" value="CRENARCHAEAL PROTEIN, PUTATIVE-RELATED"/>
    <property type="match status" value="1"/>
</dbReference>
<dbReference type="GeneID" id="5054794"/>
<dbReference type="EMBL" id="CP000660">
    <property type="protein sequence ID" value="ABP51181.1"/>
    <property type="molecule type" value="Genomic_DNA"/>
</dbReference>
<dbReference type="InterPro" id="IPR012431">
    <property type="entry name" value="PDDEXK_10"/>
</dbReference>
<dbReference type="HOGENOM" id="CLU_064028_1_0_2"/>
<protein>
    <recommendedName>
        <fullName evidence="4">DUF3782 domain-containing protein</fullName>
    </recommendedName>
</protein>
<dbReference type="PANTHER" id="PTHR34314:SF7">
    <property type="entry name" value="DUF3782 DOMAIN-CONTAINING PROTEIN"/>
    <property type="match status" value="1"/>
</dbReference>
<dbReference type="STRING" id="340102.Pars_1627"/>